<protein>
    <submittedName>
        <fullName evidence="2">Uncharacterized protein</fullName>
    </submittedName>
</protein>
<dbReference type="AlphaFoldDB" id="A0A1Q9EWX6"/>
<evidence type="ECO:0000313" key="2">
    <source>
        <dbReference type="EMBL" id="OLQ11946.1"/>
    </source>
</evidence>
<reference evidence="2 3" key="1">
    <citation type="submission" date="2016-02" db="EMBL/GenBank/DDBJ databases">
        <title>Genome analysis of coral dinoflagellate symbionts highlights evolutionary adaptations to a symbiotic lifestyle.</title>
        <authorList>
            <person name="Aranda M."/>
            <person name="Li Y."/>
            <person name="Liew Y.J."/>
            <person name="Baumgarten S."/>
            <person name="Simakov O."/>
            <person name="Wilson M."/>
            <person name="Piel J."/>
            <person name="Ashoor H."/>
            <person name="Bougouffa S."/>
            <person name="Bajic V.B."/>
            <person name="Ryu T."/>
            <person name="Ravasi T."/>
            <person name="Bayer T."/>
            <person name="Micklem G."/>
            <person name="Kim H."/>
            <person name="Bhak J."/>
            <person name="Lajeunesse T.C."/>
            <person name="Voolstra C.R."/>
        </authorList>
    </citation>
    <scope>NUCLEOTIDE SEQUENCE [LARGE SCALE GENOMIC DNA]</scope>
    <source>
        <strain evidence="2 3">CCMP2467</strain>
    </source>
</reference>
<feature type="region of interest" description="Disordered" evidence="1">
    <location>
        <begin position="1"/>
        <end position="29"/>
    </location>
</feature>
<name>A0A1Q9EWX6_SYMMI</name>
<sequence>MRDGDADDEGDGEDDEDSPPPLAGPVEERFSMKHQIYPYLSESQDESLSQVEQSLLAQFGDVPKYGTKGYDDVRAFTATPMETPEAMKWLKKRRAYSNTAAQGKVFTYEKCSPELQKGIGGSRKVEWEKWKQFNAAIDIDDKHYRELIKEGTVADLREANKAVDYALASTLQAEDYTLQTGVEQGDRLRAAVADLFGKLDRKKWEASSAAFMRFTTPEALALHEAVWRAIQTGKIRAPDDGDPFEKSDQQYGPNIHTVNRQYIMPVTEEAGKVSWALMLHPDGLDCDLFISHAWLEGVFEFLSKVLHSWPAGSRHVWCCMLANPQNLDIGSYLQSPSSSPFARALQAATCVLVVPNRHCSIYTRLWCGYEAYRAHEEGKTIYIARVLNRIGALTSGFVFIFGRSWGFDPDGVDGTPFVVQRLFDLIFFLLLEVDRVNGDANMEEAQHLRSGFSGSIVQATCSRDVDAERIFAEIGEKTADVDYAIHVLLSAGMSSPTLRAVAKRSIDIRVAARVGLLILLWRSPRDERCFILKMICKMVAVYLILYCSLHAVWTSQQSIVAQFQHWFVLPLTAYTSMLGLACLGMQRLASVPACGTCLLQLFLARARGVHAWICCSGEECFRTLMQLETASDSDSHWVTERLWKWIVEGCTSKFEAKTFEEKRLQFLEEAYSGAARSTLTAWVRQSWAMWTLSSCGVLQQLPAPTAESWRKAQRTGALEALQTSAQVLQELNGTEDKYFLHVQSHHARLSAACAAALAASEPQGSGSAGYGAKRLCHQGIETVMRIAFLSGFFSREVWELPPLEAAPTDWWAKRTNDARPSSSRVFW</sequence>
<gene>
    <name evidence="2" type="ORF">AK812_SmicGene4209</name>
</gene>
<proteinExistence type="predicted"/>
<dbReference type="Proteomes" id="UP000186817">
    <property type="component" value="Unassembled WGS sequence"/>
</dbReference>
<dbReference type="EMBL" id="LSRX01000051">
    <property type="protein sequence ID" value="OLQ11946.1"/>
    <property type="molecule type" value="Genomic_DNA"/>
</dbReference>
<feature type="compositionally biased region" description="Acidic residues" evidence="1">
    <location>
        <begin position="1"/>
        <end position="18"/>
    </location>
</feature>
<comment type="caution">
    <text evidence="2">The sequence shown here is derived from an EMBL/GenBank/DDBJ whole genome shotgun (WGS) entry which is preliminary data.</text>
</comment>
<keyword evidence="3" id="KW-1185">Reference proteome</keyword>
<accession>A0A1Q9EWX6</accession>
<organism evidence="2 3">
    <name type="scientific">Symbiodinium microadriaticum</name>
    <name type="common">Dinoflagellate</name>
    <name type="synonym">Zooxanthella microadriatica</name>
    <dbReference type="NCBI Taxonomy" id="2951"/>
    <lineage>
        <taxon>Eukaryota</taxon>
        <taxon>Sar</taxon>
        <taxon>Alveolata</taxon>
        <taxon>Dinophyceae</taxon>
        <taxon>Suessiales</taxon>
        <taxon>Symbiodiniaceae</taxon>
        <taxon>Symbiodinium</taxon>
    </lineage>
</organism>
<evidence type="ECO:0000256" key="1">
    <source>
        <dbReference type="SAM" id="MobiDB-lite"/>
    </source>
</evidence>
<evidence type="ECO:0000313" key="3">
    <source>
        <dbReference type="Proteomes" id="UP000186817"/>
    </source>
</evidence>